<dbReference type="SUPFAM" id="SSF52047">
    <property type="entry name" value="RNI-like"/>
    <property type="match status" value="1"/>
</dbReference>
<comment type="caution">
    <text evidence="1">The sequence shown here is derived from an EMBL/GenBank/DDBJ whole genome shotgun (WGS) entry which is preliminary data.</text>
</comment>
<evidence type="ECO:0000313" key="1">
    <source>
        <dbReference type="EMBL" id="KAK8764156.1"/>
    </source>
</evidence>
<proteinExistence type="predicted"/>
<dbReference type="EMBL" id="JARKHS020028620">
    <property type="protein sequence ID" value="KAK8764156.1"/>
    <property type="molecule type" value="Genomic_DNA"/>
</dbReference>
<reference evidence="1 2" key="1">
    <citation type="journal article" date="2023" name="Arcadia Sci">
        <title>De novo assembly of a long-read Amblyomma americanum tick genome.</title>
        <authorList>
            <person name="Chou S."/>
            <person name="Poskanzer K.E."/>
            <person name="Rollins M."/>
            <person name="Thuy-Boun P.S."/>
        </authorList>
    </citation>
    <scope>NUCLEOTIDE SEQUENCE [LARGE SCALE GENOMIC DNA]</scope>
    <source>
        <strain evidence="1">F_SG_1</strain>
        <tissue evidence="1">Salivary glands</tissue>
    </source>
</reference>
<dbReference type="Proteomes" id="UP001321473">
    <property type="component" value="Unassembled WGS sequence"/>
</dbReference>
<accession>A0AAQ4DNW6</accession>
<protein>
    <submittedName>
        <fullName evidence="1">Uncharacterized protein</fullName>
    </submittedName>
</protein>
<gene>
    <name evidence="1" type="ORF">V5799_033236</name>
</gene>
<evidence type="ECO:0000313" key="2">
    <source>
        <dbReference type="Proteomes" id="UP001321473"/>
    </source>
</evidence>
<dbReference type="AlphaFoldDB" id="A0AAQ4DNW6"/>
<dbReference type="InterPro" id="IPR032675">
    <property type="entry name" value="LRR_dom_sf"/>
</dbReference>
<name>A0AAQ4DNW6_AMBAM</name>
<organism evidence="1 2">
    <name type="scientific">Amblyomma americanum</name>
    <name type="common">Lone star tick</name>
    <dbReference type="NCBI Taxonomy" id="6943"/>
    <lineage>
        <taxon>Eukaryota</taxon>
        <taxon>Metazoa</taxon>
        <taxon>Ecdysozoa</taxon>
        <taxon>Arthropoda</taxon>
        <taxon>Chelicerata</taxon>
        <taxon>Arachnida</taxon>
        <taxon>Acari</taxon>
        <taxon>Parasitiformes</taxon>
        <taxon>Ixodida</taxon>
        <taxon>Ixodoidea</taxon>
        <taxon>Ixodidae</taxon>
        <taxon>Amblyomminae</taxon>
        <taxon>Amblyomma</taxon>
    </lineage>
</organism>
<dbReference type="Gene3D" id="3.80.10.10">
    <property type="entry name" value="Ribonuclease Inhibitor"/>
    <property type="match status" value="1"/>
</dbReference>
<keyword evidence="2" id="KW-1185">Reference proteome</keyword>
<sequence length="590" mass="66669">MATLCRRLMRLVNDGPWLQSARFTLNDPPAVFATVMRRLRPEAIKELDVSCYVIAGCQTLVEGVKLCKNLTVLRCVRTHLHPVFMILLLRDHLRRLECLHWSVLIDNLDGFLRPGLINSHPSNSECSAVPATLRNMYVEAMASPANIAFVEIVVQHCHHLRSLHFHGHEVRGKNSELACRILSCVRRATCDDFDDFTYTSNSPPNEPTLPTYPVEPTEDIFADFGRSVQVYKQATLRWRSPRGLNCATLAELESMPHIKYHRQLTALVADTGEGTISCLRKASKNWTCRHIEALTLLSLPQCEGMFRCRRNIRNQAALCNFIRSCVSLTELNLSSFHFGKDFDCCSVIATGGLDNLRSLAFASCALCCPRRLQLLSRASFTLRELDVRGSVTAGDRSSQCDVCQLQTTCDDVSLAALRLLQHLTSLTLCGLLHARTLNFLVGCTSLRDLRLKNMGIWHSDRHQDMSPVADVWPRLRSLKLDCQWRAIDFSFMNELPVAPALTRLCLATIIRGETAVSRLTAVLMRICPAVGILHIHHWVPALKPCRNEYIRTSRFKQAEHFDINLCRFVDFVWLCCCKCYIGATKPYGVT</sequence>